<evidence type="ECO:0000256" key="2">
    <source>
        <dbReference type="ARBA" id="ARBA00022723"/>
    </source>
</evidence>
<keyword evidence="2 3" id="KW-0479">Metal-binding</keyword>
<feature type="binding site" evidence="3">
    <location>
        <position position="123"/>
    </location>
    <ligand>
        <name>a divalent metal cation</name>
        <dbReference type="ChEBI" id="CHEBI:60240"/>
    </ligand>
</feature>
<evidence type="ECO:0008006" key="6">
    <source>
        <dbReference type="Google" id="ProtNLM"/>
    </source>
</evidence>
<feature type="binding site" evidence="3">
    <location>
        <position position="127"/>
    </location>
    <ligand>
        <name>a divalent metal cation</name>
        <dbReference type="ChEBI" id="CHEBI:60240"/>
    </ligand>
</feature>
<dbReference type="InterPro" id="IPR034660">
    <property type="entry name" value="DinB/YfiT-like"/>
</dbReference>
<feature type="binding site" evidence="3">
    <location>
        <position position="47"/>
    </location>
    <ligand>
        <name>a divalent metal cation</name>
        <dbReference type="ChEBI" id="CHEBI:60240"/>
    </ligand>
</feature>
<dbReference type="EMBL" id="LVXG01000012">
    <property type="protein sequence ID" value="OQP50760.1"/>
    <property type="molecule type" value="Genomic_DNA"/>
</dbReference>
<organism evidence="4 5">
    <name type="scientific">Niastella yeongjuensis</name>
    <dbReference type="NCBI Taxonomy" id="354355"/>
    <lineage>
        <taxon>Bacteria</taxon>
        <taxon>Pseudomonadati</taxon>
        <taxon>Bacteroidota</taxon>
        <taxon>Chitinophagia</taxon>
        <taxon>Chitinophagales</taxon>
        <taxon>Chitinophagaceae</taxon>
        <taxon>Niastella</taxon>
    </lineage>
</organism>
<evidence type="ECO:0000313" key="5">
    <source>
        <dbReference type="Proteomes" id="UP000192610"/>
    </source>
</evidence>
<dbReference type="Proteomes" id="UP000192610">
    <property type="component" value="Unassembled WGS sequence"/>
</dbReference>
<sequence>MIRTIHDFLDRWKEETEATLNIFRNLTDESLHVAIPGGRTLGRLANHIVETVTEMPHNLGLPIREESVSYNTVQELVTHYKKYADQLVAALISYWTDETLDEEQNMYGATWKNGFSLWVLITHQAHHRGQMTVLMRMAGLKVPGVYGPSREEWVAWGKEALA</sequence>
<evidence type="ECO:0000313" key="4">
    <source>
        <dbReference type="EMBL" id="OQP50760.1"/>
    </source>
</evidence>
<comment type="similarity">
    <text evidence="1">Belongs to the DinB family.</text>
</comment>
<comment type="caution">
    <text evidence="4">The sequence shown here is derived from an EMBL/GenBank/DDBJ whole genome shotgun (WGS) entry which is preliminary data.</text>
</comment>
<dbReference type="OrthoDB" id="119432at2"/>
<proteinExistence type="inferred from homology"/>
<dbReference type="InterPro" id="IPR007837">
    <property type="entry name" value="DinB"/>
</dbReference>
<dbReference type="AlphaFoldDB" id="A0A1V9EXA6"/>
<dbReference type="STRING" id="354355.SAMN05660816_00409"/>
<dbReference type="SUPFAM" id="SSF109854">
    <property type="entry name" value="DinB/YfiT-like putative metalloenzymes"/>
    <property type="match status" value="1"/>
</dbReference>
<reference evidence="5" key="1">
    <citation type="submission" date="2016-04" db="EMBL/GenBank/DDBJ databases">
        <authorList>
            <person name="Chen L."/>
            <person name="Zhuang W."/>
            <person name="Wang G."/>
        </authorList>
    </citation>
    <scope>NUCLEOTIDE SEQUENCE [LARGE SCALE GENOMIC DNA]</scope>
    <source>
        <strain evidence="5">17621</strain>
    </source>
</reference>
<dbReference type="Gene3D" id="1.20.120.450">
    <property type="entry name" value="dinb family like domain"/>
    <property type="match status" value="1"/>
</dbReference>
<evidence type="ECO:0000256" key="3">
    <source>
        <dbReference type="PIRSR" id="PIRSR607837-1"/>
    </source>
</evidence>
<dbReference type="RefSeq" id="WP_081199133.1">
    <property type="nucleotide sequence ID" value="NZ_FOCZ01000001.1"/>
</dbReference>
<dbReference type="Pfam" id="PF05163">
    <property type="entry name" value="DinB"/>
    <property type="match status" value="1"/>
</dbReference>
<keyword evidence="5" id="KW-1185">Reference proteome</keyword>
<gene>
    <name evidence="4" type="ORF">A4H97_02675</name>
</gene>
<evidence type="ECO:0000256" key="1">
    <source>
        <dbReference type="ARBA" id="ARBA00008635"/>
    </source>
</evidence>
<name>A0A1V9EXA6_9BACT</name>
<accession>A0A1V9EXA6</accession>
<protein>
    <recommendedName>
        <fullName evidence="6">Damage-inducible protein DinB</fullName>
    </recommendedName>
</protein>
<dbReference type="GO" id="GO:0046872">
    <property type="term" value="F:metal ion binding"/>
    <property type="evidence" value="ECO:0007669"/>
    <property type="project" value="UniProtKB-KW"/>
</dbReference>